<dbReference type="EMBL" id="CM001221">
    <property type="protein sequence ID" value="AES99986.1"/>
    <property type="molecule type" value="Genomic_DNA"/>
</dbReference>
<dbReference type="Proteomes" id="UP000002051">
    <property type="component" value="Chromosome 5"/>
</dbReference>
<reference evidence="2" key="3">
    <citation type="submission" date="2015-04" db="UniProtKB">
        <authorList>
            <consortium name="EnsemblPlants"/>
        </authorList>
    </citation>
    <scope>IDENTIFICATION</scope>
    <source>
        <strain evidence="2">cv. Jemalong A17</strain>
    </source>
</reference>
<keyword evidence="3" id="KW-1185">Reference proteome</keyword>
<organism evidence="1 3">
    <name type="scientific">Medicago truncatula</name>
    <name type="common">Barrel medic</name>
    <name type="synonym">Medicago tribuloides</name>
    <dbReference type="NCBI Taxonomy" id="3880"/>
    <lineage>
        <taxon>Eukaryota</taxon>
        <taxon>Viridiplantae</taxon>
        <taxon>Streptophyta</taxon>
        <taxon>Embryophyta</taxon>
        <taxon>Tracheophyta</taxon>
        <taxon>Spermatophyta</taxon>
        <taxon>Magnoliopsida</taxon>
        <taxon>eudicotyledons</taxon>
        <taxon>Gunneridae</taxon>
        <taxon>Pentapetalae</taxon>
        <taxon>rosids</taxon>
        <taxon>fabids</taxon>
        <taxon>Fabales</taxon>
        <taxon>Fabaceae</taxon>
        <taxon>Papilionoideae</taxon>
        <taxon>50 kb inversion clade</taxon>
        <taxon>NPAAA clade</taxon>
        <taxon>Hologalegina</taxon>
        <taxon>IRL clade</taxon>
        <taxon>Trifolieae</taxon>
        <taxon>Medicago</taxon>
    </lineage>
</organism>
<dbReference type="EnsemblPlants" id="AES99986">
    <property type="protein sequence ID" value="AES99986"/>
    <property type="gene ID" value="MTR_5g087060"/>
</dbReference>
<name>G7KHD5_MEDTR</name>
<reference evidence="1 3" key="1">
    <citation type="journal article" date="2011" name="Nature">
        <title>The Medicago genome provides insight into the evolution of rhizobial symbioses.</title>
        <authorList>
            <person name="Young N.D."/>
            <person name="Debelle F."/>
            <person name="Oldroyd G.E."/>
            <person name="Geurts R."/>
            <person name="Cannon S.B."/>
            <person name="Udvardi M.K."/>
            <person name="Benedito V.A."/>
            <person name="Mayer K.F."/>
            <person name="Gouzy J."/>
            <person name="Schoof H."/>
            <person name="Van de Peer Y."/>
            <person name="Proost S."/>
            <person name="Cook D.R."/>
            <person name="Meyers B.C."/>
            <person name="Spannagl M."/>
            <person name="Cheung F."/>
            <person name="De Mita S."/>
            <person name="Krishnakumar V."/>
            <person name="Gundlach H."/>
            <person name="Zhou S."/>
            <person name="Mudge J."/>
            <person name="Bharti A.K."/>
            <person name="Murray J.D."/>
            <person name="Naoumkina M.A."/>
            <person name="Rosen B."/>
            <person name="Silverstein K.A."/>
            <person name="Tang H."/>
            <person name="Rombauts S."/>
            <person name="Zhao P.X."/>
            <person name="Zhou P."/>
            <person name="Barbe V."/>
            <person name="Bardou P."/>
            <person name="Bechner M."/>
            <person name="Bellec A."/>
            <person name="Berger A."/>
            <person name="Berges H."/>
            <person name="Bidwell S."/>
            <person name="Bisseling T."/>
            <person name="Choisne N."/>
            <person name="Couloux A."/>
            <person name="Denny R."/>
            <person name="Deshpande S."/>
            <person name="Dai X."/>
            <person name="Doyle J.J."/>
            <person name="Dudez A.M."/>
            <person name="Farmer A.D."/>
            <person name="Fouteau S."/>
            <person name="Franken C."/>
            <person name="Gibelin C."/>
            <person name="Gish J."/>
            <person name="Goldstein S."/>
            <person name="Gonzalez A.J."/>
            <person name="Green P.J."/>
            <person name="Hallab A."/>
            <person name="Hartog M."/>
            <person name="Hua A."/>
            <person name="Humphray S.J."/>
            <person name="Jeong D.H."/>
            <person name="Jing Y."/>
            <person name="Jocker A."/>
            <person name="Kenton S.M."/>
            <person name="Kim D.J."/>
            <person name="Klee K."/>
            <person name="Lai H."/>
            <person name="Lang C."/>
            <person name="Lin S."/>
            <person name="Macmil S.L."/>
            <person name="Magdelenat G."/>
            <person name="Matthews L."/>
            <person name="McCorrison J."/>
            <person name="Monaghan E.L."/>
            <person name="Mun J.H."/>
            <person name="Najar F.Z."/>
            <person name="Nicholson C."/>
            <person name="Noirot C."/>
            <person name="O'Bleness M."/>
            <person name="Paule C.R."/>
            <person name="Poulain J."/>
            <person name="Prion F."/>
            <person name="Qin B."/>
            <person name="Qu C."/>
            <person name="Retzel E.F."/>
            <person name="Riddle C."/>
            <person name="Sallet E."/>
            <person name="Samain S."/>
            <person name="Samson N."/>
            <person name="Sanders I."/>
            <person name="Saurat O."/>
            <person name="Scarpelli C."/>
            <person name="Schiex T."/>
            <person name="Segurens B."/>
            <person name="Severin A.J."/>
            <person name="Sherrier D.J."/>
            <person name="Shi R."/>
            <person name="Sims S."/>
            <person name="Singer S.R."/>
            <person name="Sinharoy S."/>
            <person name="Sterck L."/>
            <person name="Viollet A."/>
            <person name="Wang B.B."/>
            <person name="Wang K."/>
            <person name="Wang M."/>
            <person name="Wang X."/>
            <person name="Warfsmann J."/>
            <person name="Weissenbach J."/>
            <person name="White D.D."/>
            <person name="White J.D."/>
            <person name="Wiley G.B."/>
            <person name="Wincker P."/>
            <person name="Xing Y."/>
            <person name="Yang L."/>
            <person name="Yao Z."/>
            <person name="Ying F."/>
            <person name="Zhai J."/>
            <person name="Zhou L."/>
            <person name="Zuber A."/>
            <person name="Denarie J."/>
            <person name="Dixon R.A."/>
            <person name="May G.D."/>
            <person name="Schwartz D.C."/>
            <person name="Rogers J."/>
            <person name="Quetier F."/>
            <person name="Town C.D."/>
            <person name="Roe B.A."/>
        </authorList>
    </citation>
    <scope>NUCLEOTIDE SEQUENCE [LARGE SCALE GENOMIC DNA]</scope>
    <source>
        <strain evidence="1">A17</strain>
        <strain evidence="2 3">cv. Jemalong A17</strain>
    </source>
</reference>
<dbReference type="AlphaFoldDB" id="G7KHD5"/>
<protein>
    <submittedName>
        <fullName evidence="1 2">Uncharacterized protein</fullName>
    </submittedName>
</protein>
<proteinExistence type="predicted"/>
<reference evidence="1 3" key="2">
    <citation type="journal article" date="2014" name="BMC Genomics">
        <title>An improved genome release (version Mt4.0) for the model legume Medicago truncatula.</title>
        <authorList>
            <person name="Tang H."/>
            <person name="Krishnakumar V."/>
            <person name="Bidwell S."/>
            <person name="Rosen B."/>
            <person name="Chan A."/>
            <person name="Zhou S."/>
            <person name="Gentzbittel L."/>
            <person name="Childs K.L."/>
            <person name="Yandell M."/>
            <person name="Gundlach H."/>
            <person name="Mayer K.F."/>
            <person name="Schwartz D.C."/>
            <person name="Town C.D."/>
        </authorList>
    </citation>
    <scope>GENOME REANNOTATION</scope>
    <source>
        <strain evidence="2 3">cv. Jemalong A17</strain>
    </source>
</reference>
<dbReference type="HOGENOM" id="CLU_2267769_0_0_1"/>
<gene>
    <name evidence="1" type="ordered locus">MTR_5g087060</name>
</gene>
<evidence type="ECO:0000313" key="2">
    <source>
        <dbReference type="EnsemblPlants" id="AES99986"/>
    </source>
</evidence>
<accession>G7KHD5</accession>
<dbReference type="PaxDb" id="3880-AES99986"/>
<evidence type="ECO:0000313" key="3">
    <source>
        <dbReference type="Proteomes" id="UP000002051"/>
    </source>
</evidence>
<sequence length="103" mass="11771">MTNKTHINSNHYDMSIVQQTTKKEAKNRAHNVQALVAKHRLRLPHPRGHNGSVPNAFLLLVHVRVRLSEMMLGAPIAIIIIEALQTLIRELQNPRFQKLARQS</sequence>
<evidence type="ECO:0000313" key="1">
    <source>
        <dbReference type="EMBL" id="AES99986.1"/>
    </source>
</evidence>